<evidence type="ECO:0000256" key="1">
    <source>
        <dbReference type="SAM" id="MobiDB-lite"/>
    </source>
</evidence>
<protein>
    <submittedName>
        <fullName evidence="3">Uncharacterized protein</fullName>
    </submittedName>
</protein>
<dbReference type="Proteomes" id="UP000050454">
    <property type="component" value="Unassembled WGS sequence"/>
</dbReference>
<keyword evidence="2" id="KW-1133">Transmembrane helix</keyword>
<dbReference type="RefSeq" id="WP_055144716.1">
    <property type="nucleotide sequence ID" value="NZ_CAKZPM010000021.1"/>
</dbReference>
<dbReference type="OrthoDB" id="965959at2"/>
<feature type="transmembrane region" description="Helical" evidence="2">
    <location>
        <begin position="33"/>
        <end position="50"/>
    </location>
</feature>
<proteinExistence type="predicted"/>
<gene>
    <name evidence="3" type="ORF">AFM12_05420</name>
</gene>
<comment type="caution">
    <text evidence="3">The sequence shown here is derived from an EMBL/GenBank/DDBJ whole genome shotgun (WGS) entry which is preliminary data.</text>
</comment>
<keyword evidence="2" id="KW-0812">Transmembrane</keyword>
<evidence type="ECO:0000256" key="2">
    <source>
        <dbReference type="SAM" id="Phobius"/>
    </source>
</evidence>
<evidence type="ECO:0000313" key="4">
    <source>
        <dbReference type="Proteomes" id="UP000050454"/>
    </source>
</evidence>
<organism evidence="3 4">
    <name type="scientific">Jiulongibacter sediminis</name>
    <dbReference type="NCBI Taxonomy" id="1605367"/>
    <lineage>
        <taxon>Bacteria</taxon>
        <taxon>Pseudomonadati</taxon>
        <taxon>Bacteroidota</taxon>
        <taxon>Cytophagia</taxon>
        <taxon>Cytophagales</taxon>
        <taxon>Leadbetterellaceae</taxon>
        <taxon>Jiulongibacter</taxon>
    </lineage>
</organism>
<feature type="region of interest" description="Disordered" evidence="1">
    <location>
        <begin position="59"/>
        <end position="78"/>
    </location>
</feature>
<name>A0A0P7BGB0_9BACT</name>
<dbReference type="AlphaFoldDB" id="A0A0P7BGB0"/>
<evidence type="ECO:0000313" key="3">
    <source>
        <dbReference type="EMBL" id="KPM49993.1"/>
    </source>
</evidence>
<feature type="compositionally biased region" description="Basic residues" evidence="1">
    <location>
        <begin position="68"/>
        <end position="78"/>
    </location>
</feature>
<keyword evidence="4" id="KW-1185">Reference proteome</keyword>
<accession>A0A0P7BGB0</accession>
<dbReference type="STRING" id="1605367.AFM12_05420"/>
<keyword evidence="2" id="KW-0472">Membrane</keyword>
<sequence>MKKYLNTLILFGSLAFLIMWVDRIVYKGEELKYNYFFLMFALAGFLFYTYRRGLQKIKEKEEEEKKNSKGKKPKRKTK</sequence>
<dbReference type="EMBL" id="LGTQ01000005">
    <property type="protein sequence ID" value="KPM49993.1"/>
    <property type="molecule type" value="Genomic_DNA"/>
</dbReference>
<reference evidence="3 4" key="1">
    <citation type="submission" date="2015-07" db="EMBL/GenBank/DDBJ databases">
        <title>The draft genome sequence of Leadbetterella sp. JN14-9.</title>
        <authorList>
            <person name="Liu Y."/>
            <person name="Du J."/>
            <person name="Shao Z."/>
        </authorList>
    </citation>
    <scope>NUCLEOTIDE SEQUENCE [LARGE SCALE GENOMIC DNA]</scope>
    <source>
        <strain evidence="3 4">JN14-9</strain>
    </source>
</reference>